<dbReference type="Proteomes" id="UP000199759">
    <property type="component" value="Unassembled WGS sequence"/>
</dbReference>
<evidence type="ECO:0000313" key="3">
    <source>
        <dbReference type="Proteomes" id="UP000199759"/>
    </source>
</evidence>
<feature type="domain" description="Glyoxalase-related protein" evidence="1">
    <location>
        <begin position="5"/>
        <end position="144"/>
    </location>
</feature>
<proteinExistence type="predicted"/>
<dbReference type="AlphaFoldDB" id="A0A1G9N373"/>
<name>A0A1G9N373_9PROT</name>
<evidence type="ECO:0000313" key="2">
    <source>
        <dbReference type="EMBL" id="SDL80824.1"/>
    </source>
</evidence>
<dbReference type="RefSeq" id="WP_091766888.1">
    <property type="nucleotide sequence ID" value="NZ_FNHG01000002.1"/>
</dbReference>
<dbReference type="OrthoDB" id="7350221at2"/>
<reference evidence="2 3" key="1">
    <citation type="submission" date="2016-10" db="EMBL/GenBank/DDBJ databases">
        <authorList>
            <person name="de Groot N.N."/>
        </authorList>
    </citation>
    <scope>NUCLEOTIDE SEQUENCE [LARGE SCALE GENOMIC DNA]</scope>
    <source>
        <strain evidence="2 3">DSM 16077</strain>
    </source>
</reference>
<dbReference type="STRING" id="144026.SAMN04488568_102199"/>
<organism evidence="2 3">
    <name type="scientific">Maricaulis salignorans</name>
    <dbReference type="NCBI Taxonomy" id="144026"/>
    <lineage>
        <taxon>Bacteria</taxon>
        <taxon>Pseudomonadati</taxon>
        <taxon>Pseudomonadota</taxon>
        <taxon>Alphaproteobacteria</taxon>
        <taxon>Maricaulales</taxon>
        <taxon>Maricaulaceae</taxon>
        <taxon>Maricaulis</taxon>
    </lineage>
</organism>
<protein>
    <recommendedName>
        <fullName evidence="1">Glyoxalase-related protein domain-containing protein</fullName>
    </recommendedName>
</protein>
<dbReference type="Pfam" id="PF20066">
    <property type="entry name" value="Glyoxalase_8"/>
    <property type="match status" value="1"/>
</dbReference>
<dbReference type="EMBL" id="FNHG01000002">
    <property type="protein sequence ID" value="SDL80824.1"/>
    <property type="molecule type" value="Genomic_DNA"/>
</dbReference>
<keyword evidence="3" id="KW-1185">Reference proteome</keyword>
<accession>A0A1G9N373</accession>
<sequence>MSIIQTLPALEVLKAQAKRLRQSLTAEGNFISHSEALELLAHQHGYRDWNTLHAAAGNRPASPLTLGAHITGRYLGQPFKGEIIALAQLNHGSHYRLTVEFDEPVDVVTFDSFSAFRKRVNCTVGADGRSPALTGDGEPQMAIAV</sequence>
<evidence type="ECO:0000259" key="1">
    <source>
        <dbReference type="Pfam" id="PF20066"/>
    </source>
</evidence>
<dbReference type="InterPro" id="IPR045517">
    <property type="entry name" value="Glyoxalase_8"/>
</dbReference>
<gene>
    <name evidence="2" type="ORF">SAMN04488568_102199</name>
</gene>